<comment type="caution">
    <text evidence="2">The sequence shown here is derived from an EMBL/GenBank/DDBJ whole genome shotgun (WGS) entry which is preliminary data.</text>
</comment>
<dbReference type="Proteomes" id="UP000626026">
    <property type="component" value="Unassembled WGS sequence"/>
</dbReference>
<dbReference type="Pfam" id="PF05071">
    <property type="entry name" value="NDUFA12"/>
    <property type="match status" value="1"/>
</dbReference>
<organism evidence="2 3">
    <name type="scientific">Teichococcus aerophilus</name>
    <dbReference type="NCBI Taxonomy" id="1224513"/>
    <lineage>
        <taxon>Bacteria</taxon>
        <taxon>Pseudomonadati</taxon>
        <taxon>Pseudomonadota</taxon>
        <taxon>Alphaproteobacteria</taxon>
        <taxon>Acetobacterales</taxon>
        <taxon>Roseomonadaceae</taxon>
        <taxon>Roseomonas</taxon>
    </lineage>
</organism>
<accession>A0ABR7RLY6</accession>
<evidence type="ECO:0000313" key="2">
    <source>
        <dbReference type="EMBL" id="MBC9207145.1"/>
    </source>
</evidence>
<dbReference type="PANTHER" id="PTHR12910">
    <property type="entry name" value="NADH-UBIQUINONE OXIDOREDUCTASE SUBUNIT B17.2"/>
    <property type="match status" value="1"/>
</dbReference>
<name>A0ABR7RLY6_9PROT</name>
<feature type="region of interest" description="Disordered" evidence="1">
    <location>
        <begin position="87"/>
        <end position="118"/>
    </location>
</feature>
<dbReference type="RefSeq" id="WP_187784307.1">
    <property type="nucleotide sequence ID" value="NZ_JACTVA010000013.1"/>
</dbReference>
<dbReference type="PANTHER" id="PTHR12910:SF2">
    <property type="entry name" value="NADH DEHYDROGENASE [UBIQUINONE] 1 ALPHA SUBCOMPLEX SUBUNIT 12"/>
    <property type="match status" value="1"/>
</dbReference>
<dbReference type="EMBL" id="JACTVA010000013">
    <property type="protein sequence ID" value="MBC9207145.1"/>
    <property type="molecule type" value="Genomic_DNA"/>
</dbReference>
<protein>
    <submittedName>
        <fullName evidence="2">NADH:ubiquinone oxidoreductase subunit NDUFA12</fullName>
    </submittedName>
</protein>
<sequence length="118" mass="13706">MSFLHRLTTGFAVSEVGTDRFGNTYYESKRDWLNYGRKRRYVMYAKAPDPTMVPPEWHCWLHHVTDQPLSEQKRYPWQMEHEPNRTGTALAYRPPGHDHAGGQRQVAAGDYEAWTPGG</sequence>
<gene>
    <name evidence="2" type="ORF">IBL26_09895</name>
</gene>
<evidence type="ECO:0000256" key="1">
    <source>
        <dbReference type="SAM" id="MobiDB-lite"/>
    </source>
</evidence>
<reference evidence="2 3" key="1">
    <citation type="journal article" date="2013" name="Int. J. Syst. Evol. Microbiol.">
        <title>Roseomonas aerophila sp. nov., isolated from air.</title>
        <authorList>
            <person name="Kim S.J."/>
            <person name="Weon H.Y."/>
            <person name="Ahn J.H."/>
            <person name="Hong S.B."/>
            <person name="Seok S.J."/>
            <person name="Whang K.S."/>
            <person name="Kwon S.W."/>
        </authorList>
    </citation>
    <scope>NUCLEOTIDE SEQUENCE [LARGE SCALE GENOMIC DNA]</scope>
    <source>
        <strain evidence="2 3">NBRC 108923</strain>
    </source>
</reference>
<dbReference type="InterPro" id="IPR007763">
    <property type="entry name" value="NDUFA12"/>
</dbReference>
<evidence type="ECO:0000313" key="3">
    <source>
        <dbReference type="Proteomes" id="UP000626026"/>
    </source>
</evidence>
<keyword evidence="3" id="KW-1185">Reference proteome</keyword>
<proteinExistence type="predicted"/>